<evidence type="ECO:0000313" key="18">
    <source>
        <dbReference type="EMBL" id="KKW36816.1"/>
    </source>
</evidence>
<keyword evidence="10" id="KW-0234">DNA repair</keyword>
<dbReference type="SUPFAM" id="SSF52540">
    <property type="entry name" value="P-loop containing nucleoside triphosphate hydrolases"/>
    <property type="match status" value="1"/>
</dbReference>
<accession>A0A0G1Y0S1</accession>
<dbReference type="GO" id="GO:0005524">
    <property type="term" value="F:ATP binding"/>
    <property type="evidence" value="ECO:0007669"/>
    <property type="project" value="UniProtKB-UniRule"/>
</dbReference>
<evidence type="ECO:0000256" key="1">
    <source>
        <dbReference type="ARBA" id="ARBA00009922"/>
    </source>
</evidence>
<sequence length="1028" mass="118167">MVPKTGEKTVDKKKKLTAPASDFSVQLNEQQKRAVEHGAGPLLVVAGAGTGKTTVIVERLSWLIKEKGLRPDELLCLTFTDKAAGEMADRIDRRLPYGYIDLWVMTFHSFGERMLREHAIDIGLPGDFTILNERRQNLFIRQHLDEFNLKYYRPLGQPTKFIRDLVKHFSRCKDEAITPEEYLAFVKNERLNRDQADFVHKTDETNSTAQELERLTELAEAYQTYNRLLLERGYLDFGDLINQTLRLFKTRPAVLERYREQFRYLLVDEFQDTNWAQYALLKLLAAPNNNLTVVGDDDQSIYKFRGASISNILEFKRDFPQSADVVLTENYRSKQNILDQAHAFIQLNNPNRLEVQLQNAQAAFNQTVSKQLQAARRGSGVIETLVADTEADEARQVLEKALEIKNAEPKTSWNDLAILVRANDHAEPFLAAAERAGAPYQFVASRGLYRKVVVLDLVAWLKLLDDYHEAAAMYRVLNLPVFSFTSDELIDLNHEARRRSLSLYKLLELHSTLAFLSRQAHQDGERLLGLIRRQTEQSRRNTVQKVCFEFLETSGYLTYLSRDDDPKKLEQLSYLNAFMREITDFERSVREPTVAAFLHNHELSLESGEEGDLEPNLENGPESLKIMTVHAAKGLEFKHVFITNLVERRFPSTERSESIPVPDALVRETVPEGDIHLQEERRLFYVALTRAKDRVCLTRALDYGGARLKKPSAFLYELKLVTERSVAEERKRQSNILDVKIRSVAAPEPEAILKRVSAESKYDYSRLNAYDRCPWQYRYAYVIGVPSRGKPEFSYGQTMHQTLHDFFHLIRQRTDRPQTSLFSQTTPAVQATKPSATKPSVKLAELLEIYERAWISEWFPSEVKLAEWKKRGQDSLEKFYESHAGQFPVPLYLEQPFTIRLNEYTIGGKIDRIDPISSNPEAGVEILDYKTGSGRTEPTKEQKFQLLLYGLAARDPNVLNLKVERLTFIYLDSNERFTIQPAEPDFAAAKTWALNQINQIRSGEFGATPGVVCRTCDYFSICPFRKLK</sequence>
<evidence type="ECO:0000313" key="19">
    <source>
        <dbReference type="Proteomes" id="UP000034290"/>
    </source>
</evidence>
<dbReference type="Gene3D" id="1.10.10.160">
    <property type="match status" value="1"/>
</dbReference>
<evidence type="ECO:0000256" key="8">
    <source>
        <dbReference type="ARBA" id="ARBA00022840"/>
    </source>
</evidence>
<organism evidence="18 19">
    <name type="scientific">Candidatus Giovannonibacteria bacterium GW2011_GWA2_53_7</name>
    <dbReference type="NCBI Taxonomy" id="1618650"/>
    <lineage>
        <taxon>Bacteria</taxon>
        <taxon>Candidatus Giovannoniibacteriota</taxon>
    </lineage>
</organism>
<keyword evidence="2" id="KW-0540">Nuclease</keyword>
<evidence type="ECO:0000259" key="16">
    <source>
        <dbReference type="PROSITE" id="PS51198"/>
    </source>
</evidence>
<keyword evidence="5 15" id="KW-0378">Hydrolase</keyword>
<keyword evidence="7" id="KW-0269">Exonuclease</keyword>
<comment type="caution">
    <text evidence="18">The sequence shown here is derived from an EMBL/GenBank/DDBJ whole genome shotgun (WGS) entry which is preliminary data.</text>
</comment>
<comment type="catalytic activity">
    <reaction evidence="12">
        <text>Couples ATP hydrolysis with the unwinding of duplex DNA by translocating in the 3'-5' direction.</text>
        <dbReference type="EC" id="5.6.2.4"/>
    </reaction>
</comment>
<dbReference type="PANTHER" id="PTHR11070">
    <property type="entry name" value="UVRD / RECB / PCRA DNA HELICASE FAMILY MEMBER"/>
    <property type="match status" value="1"/>
</dbReference>
<keyword evidence="8 15" id="KW-0067">ATP-binding</keyword>
<evidence type="ECO:0000259" key="17">
    <source>
        <dbReference type="PROSITE" id="PS51217"/>
    </source>
</evidence>
<dbReference type="InterPro" id="IPR000212">
    <property type="entry name" value="DNA_helicase_UvrD/REP"/>
</dbReference>
<reference evidence="18 19" key="1">
    <citation type="journal article" date="2015" name="Nature">
        <title>rRNA introns, odd ribosomes, and small enigmatic genomes across a large radiation of phyla.</title>
        <authorList>
            <person name="Brown C.T."/>
            <person name="Hug L.A."/>
            <person name="Thomas B.C."/>
            <person name="Sharon I."/>
            <person name="Castelle C.J."/>
            <person name="Singh A."/>
            <person name="Wilkins M.J."/>
            <person name="Williams K.H."/>
            <person name="Banfield J.F."/>
        </authorList>
    </citation>
    <scope>NUCLEOTIDE SEQUENCE [LARGE SCALE GENOMIC DNA]</scope>
</reference>
<feature type="binding site" evidence="15">
    <location>
        <begin position="46"/>
        <end position="53"/>
    </location>
    <ligand>
        <name>ATP</name>
        <dbReference type="ChEBI" id="CHEBI:30616"/>
    </ligand>
</feature>
<evidence type="ECO:0000256" key="12">
    <source>
        <dbReference type="ARBA" id="ARBA00034617"/>
    </source>
</evidence>
<evidence type="ECO:0000256" key="3">
    <source>
        <dbReference type="ARBA" id="ARBA00022741"/>
    </source>
</evidence>
<evidence type="ECO:0000256" key="5">
    <source>
        <dbReference type="ARBA" id="ARBA00022801"/>
    </source>
</evidence>
<dbReference type="Pfam" id="PF12705">
    <property type="entry name" value="PDDEXK_1"/>
    <property type="match status" value="1"/>
</dbReference>
<dbReference type="InterPro" id="IPR027417">
    <property type="entry name" value="P-loop_NTPase"/>
</dbReference>
<dbReference type="Pfam" id="PF00580">
    <property type="entry name" value="UvrD-helicase"/>
    <property type="match status" value="1"/>
</dbReference>
<dbReference type="CDD" id="cd17932">
    <property type="entry name" value="DEXQc_UvrD"/>
    <property type="match status" value="1"/>
</dbReference>
<evidence type="ECO:0000256" key="11">
    <source>
        <dbReference type="ARBA" id="ARBA00023235"/>
    </source>
</evidence>
<dbReference type="GO" id="GO:0000725">
    <property type="term" value="P:recombinational repair"/>
    <property type="evidence" value="ECO:0007669"/>
    <property type="project" value="TreeGrafter"/>
</dbReference>
<comment type="catalytic activity">
    <reaction evidence="14">
        <text>ATP + H2O = ADP + phosphate + H(+)</text>
        <dbReference type="Rhea" id="RHEA:13065"/>
        <dbReference type="ChEBI" id="CHEBI:15377"/>
        <dbReference type="ChEBI" id="CHEBI:15378"/>
        <dbReference type="ChEBI" id="CHEBI:30616"/>
        <dbReference type="ChEBI" id="CHEBI:43474"/>
        <dbReference type="ChEBI" id="CHEBI:456216"/>
        <dbReference type="EC" id="5.6.2.4"/>
    </reaction>
</comment>
<gene>
    <name evidence="18" type="ORF">UY81_C0012G0005</name>
</gene>
<evidence type="ECO:0000256" key="13">
    <source>
        <dbReference type="ARBA" id="ARBA00034808"/>
    </source>
</evidence>
<dbReference type="EC" id="5.6.2.4" evidence="13"/>
<keyword evidence="6 15" id="KW-0347">Helicase</keyword>
<dbReference type="AlphaFoldDB" id="A0A0G1Y0S1"/>
<dbReference type="Proteomes" id="UP000034290">
    <property type="component" value="Unassembled WGS sequence"/>
</dbReference>
<keyword evidence="3 15" id="KW-0547">Nucleotide-binding</keyword>
<evidence type="ECO:0000256" key="2">
    <source>
        <dbReference type="ARBA" id="ARBA00022722"/>
    </source>
</evidence>
<dbReference type="Gene3D" id="1.10.486.10">
    <property type="entry name" value="PCRA, domain 4"/>
    <property type="match status" value="1"/>
</dbReference>
<evidence type="ECO:0000256" key="6">
    <source>
        <dbReference type="ARBA" id="ARBA00022806"/>
    </source>
</evidence>
<evidence type="ECO:0000256" key="14">
    <source>
        <dbReference type="ARBA" id="ARBA00048988"/>
    </source>
</evidence>
<evidence type="ECO:0000256" key="9">
    <source>
        <dbReference type="ARBA" id="ARBA00023125"/>
    </source>
</evidence>
<dbReference type="GO" id="GO:0043138">
    <property type="term" value="F:3'-5' DNA helicase activity"/>
    <property type="evidence" value="ECO:0007669"/>
    <property type="project" value="UniProtKB-EC"/>
</dbReference>
<evidence type="ECO:0000256" key="7">
    <source>
        <dbReference type="ARBA" id="ARBA00022839"/>
    </source>
</evidence>
<evidence type="ECO:0000256" key="15">
    <source>
        <dbReference type="PROSITE-ProRule" id="PRU00560"/>
    </source>
</evidence>
<dbReference type="Gene3D" id="3.90.320.10">
    <property type="match status" value="1"/>
</dbReference>
<dbReference type="Pfam" id="PF13361">
    <property type="entry name" value="UvrD_C"/>
    <property type="match status" value="1"/>
</dbReference>
<dbReference type="GO" id="GO:0004527">
    <property type="term" value="F:exonuclease activity"/>
    <property type="evidence" value="ECO:0007669"/>
    <property type="project" value="UniProtKB-KW"/>
</dbReference>
<dbReference type="EMBL" id="LCRM01000012">
    <property type="protein sequence ID" value="KKW36816.1"/>
    <property type="molecule type" value="Genomic_DNA"/>
</dbReference>
<dbReference type="PANTHER" id="PTHR11070:SF2">
    <property type="entry name" value="ATP-DEPENDENT DNA HELICASE SRS2"/>
    <property type="match status" value="1"/>
</dbReference>
<dbReference type="InterPro" id="IPR014016">
    <property type="entry name" value="UvrD-like_ATP-bd"/>
</dbReference>
<evidence type="ECO:0000256" key="10">
    <source>
        <dbReference type="ARBA" id="ARBA00023204"/>
    </source>
</evidence>
<evidence type="ECO:0000256" key="4">
    <source>
        <dbReference type="ARBA" id="ARBA00022763"/>
    </source>
</evidence>
<feature type="domain" description="UvrD-like helicase ATP-binding" evidence="16">
    <location>
        <begin position="25"/>
        <end position="334"/>
    </location>
</feature>
<dbReference type="GO" id="GO:0003677">
    <property type="term" value="F:DNA binding"/>
    <property type="evidence" value="ECO:0007669"/>
    <property type="project" value="UniProtKB-KW"/>
</dbReference>
<dbReference type="InterPro" id="IPR038726">
    <property type="entry name" value="PDDEXK_AddAB-type"/>
</dbReference>
<feature type="domain" description="UvrD-like helicase C-terminal" evidence="17">
    <location>
        <begin position="335"/>
        <end position="634"/>
    </location>
</feature>
<dbReference type="InterPro" id="IPR011604">
    <property type="entry name" value="PDDEXK-like_dom_sf"/>
</dbReference>
<proteinExistence type="inferred from homology"/>
<comment type="similarity">
    <text evidence="1">Belongs to the helicase family. UvrD subfamily.</text>
</comment>
<keyword evidence="4" id="KW-0227">DNA damage</keyword>
<keyword evidence="11" id="KW-0413">Isomerase</keyword>
<name>A0A0G1Y0S1_9BACT</name>
<dbReference type="Gene3D" id="3.40.50.300">
    <property type="entry name" value="P-loop containing nucleotide triphosphate hydrolases"/>
    <property type="match status" value="2"/>
</dbReference>
<dbReference type="PROSITE" id="PS51198">
    <property type="entry name" value="UVRD_HELICASE_ATP_BIND"/>
    <property type="match status" value="1"/>
</dbReference>
<dbReference type="PATRIC" id="fig|1618650.3.peg.184"/>
<dbReference type="InterPro" id="IPR013986">
    <property type="entry name" value="DExx_box_DNA_helicase_dom_sf"/>
</dbReference>
<protein>
    <recommendedName>
        <fullName evidence="13">DNA 3'-5' helicase</fullName>
        <ecNumber evidence="13">5.6.2.4</ecNumber>
    </recommendedName>
</protein>
<dbReference type="PROSITE" id="PS51217">
    <property type="entry name" value="UVRD_HELICASE_CTER"/>
    <property type="match status" value="1"/>
</dbReference>
<keyword evidence="9" id="KW-0238">DNA-binding</keyword>
<dbReference type="InterPro" id="IPR014017">
    <property type="entry name" value="DNA_helicase_UvrD-like_C"/>
</dbReference>